<dbReference type="InterPro" id="IPR029021">
    <property type="entry name" value="Prot-tyrosine_phosphatase-like"/>
</dbReference>
<evidence type="ECO:0000256" key="1">
    <source>
        <dbReference type="ARBA" id="ARBA00022801"/>
    </source>
</evidence>
<gene>
    <name evidence="5" type="ORF">CAOG_007438</name>
</gene>
<dbReference type="Pfam" id="PF00782">
    <property type="entry name" value="DSPc"/>
    <property type="match status" value="1"/>
</dbReference>
<keyword evidence="6" id="KW-1185">Reference proteome</keyword>
<feature type="domain" description="Tyrosine specific protein phosphatases" evidence="4">
    <location>
        <begin position="119"/>
        <end position="184"/>
    </location>
</feature>
<dbReference type="PROSITE" id="PS50054">
    <property type="entry name" value="TYR_PHOSPHATASE_DUAL"/>
    <property type="match status" value="1"/>
</dbReference>
<dbReference type="Gene3D" id="3.90.190.10">
    <property type="entry name" value="Protein tyrosine phosphatase superfamily"/>
    <property type="match status" value="1"/>
</dbReference>
<dbReference type="PhylomeDB" id="A0A0D2WX23"/>
<accession>A0A0D2WX23</accession>
<dbReference type="OMA" id="LQPWNQS"/>
<evidence type="ECO:0000256" key="2">
    <source>
        <dbReference type="ARBA" id="ARBA00022912"/>
    </source>
</evidence>
<dbReference type="Proteomes" id="UP000008743">
    <property type="component" value="Unassembled WGS sequence"/>
</dbReference>
<dbReference type="PROSITE" id="PS00383">
    <property type="entry name" value="TYR_PHOSPHATASE_1"/>
    <property type="match status" value="1"/>
</dbReference>
<dbReference type="STRING" id="595528.A0A0D2WX23"/>
<dbReference type="InParanoid" id="A0A0D2WX23"/>
<proteinExistence type="predicted"/>
<dbReference type="EMBL" id="KE346374">
    <property type="protein sequence ID" value="KJE97610.1"/>
    <property type="molecule type" value="Genomic_DNA"/>
</dbReference>
<keyword evidence="2" id="KW-0904">Protein phosphatase</keyword>
<dbReference type="InterPro" id="IPR000340">
    <property type="entry name" value="Dual-sp_phosphatase_cat-dom"/>
</dbReference>
<dbReference type="eggNOG" id="KOG1716">
    <property type="taxonomic scope" value="Eukaryota"/>
</dbReference>
<evidence type="ECO:0000259" key="4">
    <source>
        <dbReference type="PROSITE" id="PS50056"/>
    </source>
</evidence>
<dbReference type="CDD" id="cd14498">
    <property type="entry name" value="DSP"/>
    <property type="match status" value="1"/>
</dbReference>
<dbReference type="SMART" id="SM00195">
    <property type="entry name" value="DSPc"/>
    <property type="match status" value="1"/>
</dbReference>
<name>A0A0D2WX23_CAPO3</name>
<dbReference type="PROSITE" id="PS50056">
    <property type="entry name" value="TYR_PHOSPHATASE_2"/>
    <property type="match status" value="1"/>
</dbReference>
<dbReference type="PANTHER" id="PTHR46377">
    <property type="entry name" value="DUAL SPECIFICITY PROTEIN PHOSPHATASE 19"/>
    <property type="match status" value="1"/>
</dbReference>
<dbReference type="RefSeq" id="XP_004343297.1">
    <property type="nucleotide sequence ID" value="XM_004343247.2"/>
</dbReference>
<dbReference type="SUPFAM" id="SSF52799">
    <property type="entry name" value="(Phosphotyrosine protein) phosphatases II"/>
    <property type="match status" value="1"/>
</dbReference>
<dbReference type="PANTHER" id="PTHR46377:SF1">
    <property type="entry name" value="DUAL SPECIFICITY PROTEIN PHOSPHATASE 19"/>
    <property type="match status" value="1"/>
</dbReference>
<evidence type="ECO:0000313" key="5">
    <source>
        <dbReference type="EMBL" id="KJE97610.1"/>
    </source>
</evidence>
<dbReference type="InterPro" id="IPR000387">
    <property type="entry name" value="Tyr_Pase_dom"/>
</dbReference>
<reference evidence="6" key="1">
    <citation type="submission" date="2011-02" db="EMBL/GenBank/DDBJ databases">
        <title>The Genome Sequence of Capsaspora owczarzaki ATCC 30864.</title>
        <authorList>
            <person name="Russ C."/>
            <person name="Cuomo C."/>
            <person name="Burger G."/>
            <person name="Gray M.W."/>
            <person name="Holland P.W.H."/>
            <person name="King N."/>
            <person name="Lang F.B.F."/>
            <person name="Roger A.J."/>
            <person name="Ruiz-Trillo I."/>
            <person name="Young S.K."/>
            <person name="Zeng Q."/>
            <person name="Gargeya S."/>
            <person name="Alvarado L."/>
            <person name="Berlin A."/>
            <person name="Chapman S.B."/>
            <person name="Chen Z."/>
            <person name="Freedman E."/>
            <person name="Gellesch M."/>
            <person name="Goldberg J."/>
            <person name="Griggs A."/>
            <person name="Gujja S."/>
            <person name="Heilman E."/>
            <person name="Heiman D."/>
            <person name="Howarth C."/>
            <person name="Mehta T."/>
            <person name="Neiman D."/>
            <person name="Pearson M."/>
            <person name="Roberts A."/>
            <person name="Saif S."/>
            <person name="Shea T."/>
            <person name="Shenoy N."/>
            <person name="Sisk P."/>
            <person name="Stolte C."/>
            <person name="Sykes S."/>
            <person name="White J."/>
            <person name="Yandava C."/>
            <person name="Haas B."/>
            <person name="Nusbaum C."/>
            <person name="Birren B."/>
        </authorList>
    </citation>
    <scope>NUCLEOTIDE SEQUENCE</scope>
    <source>
        <strain evidence="6">ATCC 30864</strain>
    </source>
</reference>
<evidence type="ECO:0000313" key="6">
    <source>
        <dbReference type="Proteomes" id="UP000008743"/>
    </source>
</evidence>
<protein>
    <submittedName>
        <fullName evidence="5">Dual specificity protein phosphatase 9</fullName>
    </submittedName>
</protein>
<dbReference type="InterPro" id="IPR020422">
    <property type="entry name" value="TYR_PHOSPHATASE_DUAL_dom"/>
</dbReference>
<organism evidence="5 6">
    <name type="scientific">Capsaspora owczarzaki (strain ATCC 30864)</name>
    <dbReference type="NCBI Taxonomy" id="595528"/>
    <lineage>
        <taxon>Eukaryota</taxon>
        <taxon>Filasterea</taxon>
        <taxon>Capsaspora</taxon>
    </lineage>
</organism>
<sequence length="214" mass="23828">MSTPLLLDSIAAFPAHRLRKTETIIVREDGTRYVEKQQTDGSVVAEEREPIPMPVKDMDKLNKPDKVIDKLYISAMEAAMNWPAIESEGITHVVNLAVQCADNYFPDKLQYHAVKLVDLSFADALKFIPDGVKFIDSAIEGGGAVLVHCQAGISRSSTFVAAYLMFKHNYTVEQALGIIRDARPIISPNPGFRRQLGEYEQRLKAERSAQGPKQ</sequence>
<dbReference type="GO" id="GO:0005737">
    <property type="term" value="C:cytoplasm"/>
    <property type="evidence" value="ECO:0007669"/>
    <property type="project" value="TreeGrafter"/>
</dbReference>
<feature type="domain" description="Tyrosine-protein phosphatase" evidence="3">
    <location>
        <begin position="63"/>
        <end position="205"/>
    </location>
</feature>
<dbReference type="GO" id="GO:0008579">
    <property type="term" value="F:JUN kinase phosphatase activity"/>
    <property type="evidence" value="ECO:0007669"/>
    <property type="project" value="TreeGrafter"/>
</dbReference>
<dbReference type="AlphaFoldDB" id="A0A0D2WX23"/>
<keyword evidence="1" id="KW-0378">Hydrolase</keyword>
<dbReference type="OrthoDB" id="10252009at2759"/>
<dbReference type="InterPro" id="IPR016130">
    <property type="entry name" value="Tyr_Pase_AS"/>
</dbReference>
<evidence type="ECO:0000259" key="3">
    <source>
        <dbReference type="PROSITE" id="PS50054"/>
    </source>
</evidence>